<proteinExistence type="predicted"/>
<keyword evidence="3" id="KW-1185">Reference proteome</keyword>
<gene>
    <name evidence="2" type="ORF">HGA07_08615</name>
</gene>
<sequence length="189" mass="20923">MVRATIESNTIAEFLNRDYGYPGWRAADDASNPDAVIPHQMREGIGTAYLHLIPYKEVARPLWVVCKDMSETTSVVDGKYPLPDPNHRKENLEAISVQIADAPSGVPKKDEPSLIPAGPPILGPPGRAARPTEDVFSNLVFVHYQDNLDNYRALCLAWAESRWGGPSPKPSRTENEPPEIHPFSPGWSK</sequence>
<organism evidence="2 3">
    <name type="scientific">Nocardia veterana</name>
    <dbReference type="NCBI Taxonomy" id="132249"/>
    <lineage>
        <taxon>Bacteria</taxon>
        <taxon>Bacillati</taxon>
        <taxon>Actinomycetota</taxon>
        <taxon>Actinomycetes</taxon>
        <taxon>Mycobacteriales</taxon>
        <taxon>Nocardiaceae</taxon>
        <taxon>Nocardia</taxon>
    </lineage>
</organism>
<comment type="caution">
    <text evidence="2">The sequence shown here is derived from an EMBL/GenBank/DDBJ whole genome shotgun (WGS) entry which is preliminary data.</text>
</comment>
<feature type="region of interest" description="Disordered" evidence="1">
    <location>
        <begin position="164"/>
        <end position="189"/>
    </location>
</feature>
<accession>A0A7X6RH61</accession>
<reference evidence="2 3" key="1">
    <citation type="submission" date="2020-04" db="EMBL/GenBank/DDBJ databases">
        <title>MicrobeNet Type strains.</title>
        <authorList>
            <person name="Nicholson A.C."/>
        </authorList>
    </citation>
    <scope>NUCLEOTIDE SEQUENCE [LARGE SCALE GENOMIC DNA]</scope>
    <source>
        <strain evidence="2 3">DSM 44445</strain>
    </source>
</reference>
<dbReference type="RefSeq" id="WP_157171581.1">
    <property type="nucleotide sequence ID" value="NZ_CAWPHS010000056.1"/>
</dbReference>
<evidence type="ECO:0000313" key="3">
    <source>
        <dbReference type="Proteomes" id="UP000523447"/>
    </source>
</evidence>
<evidence type="ECO:0000313" key="2">
    <source>
        <dbReference type="EMBL" id="NKY85685.1"/>
    </source>
</evidence>
<dbReference type="Proteomes" id="UP000523447">
    <property type="component" value="Unassembled WGS sequence"/>
</dbReference>
<evidence type="ECO:0000256" key="1">
    <source>
        <dbReference type="SAM" id="MobiDB-lite"/>
    </source>
</evidence>
<dbReference type="AlphaFoldDB" id="A0A7X6RH61"/>
<dbReference type="EMBL" id="JAAXPE010000006">
    <property type="protein sequence ID" value="NKY85685.1"/>
    <property type="molecule type" value="Genomic_DNA"/>
</dbReference>
<name>A0A7X6RH61_9NOCA</name>
<protein>
    <submittedName>
        <fullName evidence="2">Uncharacterized protein</fullName>
    </submittedName>
</protein>